<dbReference type="PANTHER" id="PTHR47219">
    <property type="entry name" value="RAB GTPASE-ACTIVATING PROTEIN 1-LIKE"/>
    <property type="match status" value="1"/>
</dbReference>
<dbReference type="InterPro" id="IPR035969">
    <property type="entry name" value="Rab-GAP_TBC_sf"/>
</dbReference>
<dbReference type="Gene3D" id="1.10.472.80">
    <property type="entry name" value="Ypt/Rab-GAP domain of gyp1p, domain 3"/>
    <property type="match status" value="1"/>
</dbReference>
<dbReference type="VEuPathDB" id="FungiDB:AB675_699"/>
<dbReference type="GeneID" id="28739200"/>
<dbReference type="SMART" id="SM00164">
    <property type="entry name" value="TBC"/>
    <property type="match status" value="1"/>
</dbReference>
<dbReference type="SUPFAM" id="SSF47923">
    <property type="entry name" value="Ypt/Rab-GAP domain of gyp1p"/>
    <property type="match status" value="2"/>
</dbReference>
<proteinExistence type="predicted"/>
<dbReference type="GO" id="GO:0031267">
    <property type="term" value="F:small GTPase binding"/>
    <property type="evidence" value="ECO:0007669"/>
    <property type="project" value="TreeGrafter"/>
</dbReference>
<dbReference type="EMBL" id="LFJN01000001">
    <property type="protein sequence ID" value="KPI45720.1"/>
    <property type="molecule type" value="Genomic_DNA"/>
</dbReference>
<name>A0A0N1HH44_9EURO</name>
<dbReference type="PANTHER" id="PTHR47219:SF9">
    <property type="entry name" value="GTPASE ACTIVATING PROTEIN AND CENTROSOME-ASSOCIATED, ISOFORM B"/>
    <property type="match status" value="1"/>
</dbReference>
<dbReference type="OrthoDB" id="289721at2759"/>
<reference evidence="3 4" key="1">
    <citation type="submission" date="2015-06" db="EMBL/GenBank/DDBJ databases">
        <title>Draft genome of the ant-associated black yeast Phialophora attae CBS 131958.</title>
        <authorList>
            <person name="Moreno L.F."/>
            <person name="Stielow B.J."/>
            <person name="de Hoog S."/>
            <person name="Vicente V.A."/>
            <person name="Weiss V.A."/>
            <person name="de Vries M."/>
            <person name="Cruz L.M."/>
            <person name="Souza E.M."/>
        </authorList>
    </citation>
    <scope>NUCLEOTIDE SEQUENCE [LARGE SCALE GENOMIC DNA]</scope>
    <source>
        <strain evidence="3 4">CBS 131958</strain>
    </source>
</reference>
<dbReference type="InterPro" id="IPR000195">
    <property type="entry name" value="Rab-GAP-TBC_dom"/>
</dbReference>
<dbReference type="PROSITE" id="PS50086">
    <property type="entry name" value="TBC_RABGAP"/>
    <property type="match status" value="1"/>
</dbReference>
<dbReference type="InterPro" id="IPR053949">
    <property type="entry name" value="SBE2/SBE22_M"/>
</dbReference>
<dbReference type="RefSeq" id="XP_018005683.1">
    <property type="nucleotide sequence ID" value="XM_018147332.1"/>
</dbReference>
<keyword evidence="4" id="KW-1185">Reference proteome</keyword>
<dbReference type="InterPro" id="IPR050302">
    <property type="entry name" value="Rab_GAP_TBC_domain"/>
</dbReference>
<dbReference type="AlphaFoldDB" id="A0A0N1HH44"/>
<evidence type="ECO:0000313" key="4">
    <source>
        <dbReference type="Proteomes" id="UP000038010"/>
    </source>
</evidence>
<comment type="caution">
    <text evidence="3">The sequence shown here is derived from an EMBL/GenBank/DDBJ whole genome shotgun (WGS) entry which is preliminary data.</text>
</comment>
<accession>A0A0N1HH44</accession>
<dbReference type="Gene3D" id="1.10.8.270">
    <property type="entry name" value="putative rabgap domain of human tbc1 domain family member 14 like domains"/>
    <property type="match status" value="1"/>
</dbReference>
<dbReference type="Proteomes" id="UP000038010">
    <property type="component" value="Unassembled WGS sequence"/>
</dbReference>
<dbReference type="Pfam" id="PF22874">
    <property type="entry name" value="SBE2_M"/>
    <property type="match status" value="1"/>
</dbReference>
<dbReference type="GO" id="GO:0005096">
    <property type="term" value="F:GTPase activator activity"/>
    <property type="evidence" value="ECO:0007669"/>
    <property type="project" value="TreeGrafter"/>
</dbReference>
<evidence type="ECO:0000256" key="1">
    <source>
        <dbReference type="SAM" id="MobiDB-lite"/>
    </source>
</evidence>
<evidence type="ECO:0000259" key="2">
    <source>
        <dbReference type="PROSITE" id="PS50086"/>
    </source>
</evidence>
<protein>
    <submittedName>
        <fullName evidence="3">TBC domain-containing protein</fullName>
    </submittedName>
</protein>
<dbReference type="Pfam" id="PF00566">
    <property type="entry name" value="RabGAP-TBC"/>
    <property type="match status" value="1"/>
</dbReference>
<dbReference type="STRING" id="1664694.A0A0N1HH44"/>
<gene>
    <name evidence="3" type="ORF">AB675_699</name>
</gene>
<feature type="domain" description="Rab-GAP TBC" evidence="2">
    <location>
        <begin position="146"/>
        <end position="355"/>
    </location>
</feature>
<sequence>MAGPRHPNRARSWNFAMEELSEEARIISENLEFYALKERTNEAVPSPRPQKIQLPPIQKGNLDFMPFSKEKEAVLSRTRPSWLPPKDPREEQKHLKQYQQMMAASLEAEKKKQSQAQIECGQSDTDREALARIWAYYCDEETNLNEIDHVLRGKVWKRSIGNQLGLTAKSYEKALERAKQIESTAEKTMSDSERASYRCFRDIERDAETAFPELHMFQQKGPMWQDLVNVCKAYACYRSDIGYVYGLQLVAALLLLQLPTAADAFVVLANALQRNLPLSFLSGDLAATARTFSHAVSMLAIKFSRLHEYLFGSMEQGGLGLSPEQVFEPMFRTLFTNGLDVDRLCRVWDIWAFEGDKVLVHTAVALLGALQPQLFEISGNVDLRRRNIQEMLAWGPFNRTRPGEYWDLAHIAEQSFVEEVQIAGKLDYRGK</sequence>
<evidence type="ECO:0000313" key="3">
    <source>
        <dbReference type="EMBL" id="KPI45720.1"/>
    </source>
</evidence>
<organism evidence="3 4">
    <name type="scientific">Cyphellophora attinorum</name>
    <dbReference type="NCBI Taxonomy" id="1664694"/>
    <lineage>
        <taxon>Eukaryota</taxon>
        <taxon>Fungi</taxon>
        <taxon>Dikarya</taxon>
        <taxon>Ascomycota</taxon>
        <taxon>Pezizomycotina</taxon>
        <taxon>Eurotiomycetes</taxon>
        <taxon>Chaetothyriomycetidae</taxon>
        <taxon>Chaetothyriales</taxon>
        <taxon>Cyphellophoraceae</taxon>
        <taxon>Cyphellophora</taxon>
    </lineage>
</organism>
<feature type="region of interest" description="Disordered" evidence="1">
    <location>
        <begin position="40"/>
        <end position="59"/>
    </location>
</feature>